<dbReference type="GO" id="GO:0022857">
    <property type="term" value="F:transmembrane transporter activity"/>
    <property type="evidence" value="ECO:0007669"/>
    <property type="project" value="InterPro"/>
</dbReference>
<proteinExistence type="predicted"/>
<keyword evidence="3 5" id="KW-1133">Transmembrane helix</keyword>
<dbReference type="SUPFAM" id="SSF103473">
    <property type="entry name" value="MFS general substrate transporter"/>
    <property type="match status" value="1"/>
</dbReference>
<dbReference type="PANTHER" id="PTHR23527:SF1">
    <property type="entry name" value="BLL3282 PROTEIN"/>
    <property type="match status" value="1"/>
</dbReference>
<feature type="transmembrane region" description="Helical" evidence="5">
    <location>
        <begin position="95"/>
        <end position="117"/>
    </location>
</feature>
<feature type="transmembrane region" description="Helical" evidence="5">
    <location>
        <begin position="305"/>
        <end position="326"/>
    </location>
</feature>
<name>A0A5S9R5Q3_MYCVN</name>
<accession>A0A5S9R5Q3</accession>
<evidence type="ECO:0000259" key="6">
    <source>
        <dbReference type="PROSITE" id="PS50850"/>
    </source>
</evidence>
<sequence>MGYLFSLMRYVCEHGRVVVSPISTAKRWSMLVIALSATLCANVFINGVAFLIPTLHTERGLGLAQAGLVSAMPSLGMVVTLIAWGYVVDRVGERLVLMLGSALTAAAAFAAASVQSLVAVSMFLFLGGMAAASSNTASGRLVVGWFAAEQRGLVMGIRQTAQPLGVGLGALVIPRVAEHHGVSAALLFPAIVCTASALICAVAVIDPPRPPRSQAPEADLANPYRDSRLLLRIHLTSVLLVVPQILVWTFTLVWLISERGWSPGSAGLLVTLAQLLGASGRIGAGRWSDRVLRRSGDALGARMRPIRIIAAAAAVSMAALALTDWLDSPASIALMMVASVVTVSDNGLAFTAIAEIAGPFWSGRALGAQNTSQLFTAGIVPPLFGALIGVAGFPITFAVCSLFPLMAIPAVPLTAPSPTRSR</sequence>
<keyword evidence="2 5" id="KW-0812">Transmembrane</keyword>
<evidence type="ECO:0000256" key="1">
    <source>
        <dbReference type="ARBA" id="ARBA00004651"/>
    </source>
</evidence>
<dbReference type="InterPro" id="IPR052952">
    <property type="entry name" value="MFS-Transporter"/>
</dbReference>
<dbReference type="AlphaFoldDB" id="A0A5S9R5Q3"/>
<evidence type="ECO:0000256" key="2">
    <source>
        <dbReference type="ARBA" id="ARBA00022692"/>
    </source>
</evidence>
<feature type="transmembrane region" description="Helical" evidence="5">
    <location>
        <begin position="374"/>
        <end position="407"/>
    </location>
</feature>
<dbReference type="InterPro" id="IPR036259">
    <property type="entry name" value="MFS_trans_sf"/>
</dbReference>
<dbReference type="InterPro" id="IPR011701">
    <property type="entry name" value="MFS"/>
</dbReference>
<dbReference type="InterPro" id="IPR020846">
    <property type="entry name" value="MFS_dom"/>
</dbReference>
<dbReference type="PANTHER" id="PTHR23527">
    <property type="entry name" value="BLL3282 PROTEIN"/>
    <property type="match status" value="1"/>
</dbReference>
<gene>
    <name evidence="7" type="ORF">AELLOGFF_05926</name>
</gene>
<dbReference type="Gene3D" id="1.20.1250.20">
    <property type="entry name" value="MFS general substrate transporter like domains"/>
    <property type="match status" value="2"/>
</dbReference>
<dbReference type="EMBL" id="CACSIP010000043">
    <property type="protein sequence ID" value="CAA0131535.1"/>
    <property type="molecule type" value="Genomic_DNA"/>
</dbReference>
<feature type="transmembrane region" description="Helical" evidence="5">
    <location>
        <begin position="235"/>
        <end position="257"/>
    </location>
</feature>
<feature type="transmembrane region" description="Helical" evidence="5">
    <location>
        <begin position="64"/>
        <end position="88"/>
    </location>
</feature>
<organism evidence="7 8">
    <name type="scientific">Mycolicibacterium vanbaalenii</name>
    <name type="common">Mycobacterium vanbaalenii</name>
    <dbReference type="NCBI Taxonomy" id="110539"/>
    <lineage>
        <taxon>Bacteria</taxon>
        <taxon>Bacillati</taxon>
        <taxon>Actinomycetota</taxon>
        <taxon>Actinomycetes</taxon>
        <taxon>Mycobacteriales</taxon>
        <taxon>Mycobacteriaceae</taxon>
        <taxon>Mycolicibacterium</taxon>
    </lineage>
</organism>
<feature type="transmembrane region" description="Helical" evidence="5">
    <location>
        <begin position="30"/>
        <end position="52"/>
    </location>
</feature>
<comment type="subcellular location">
    <subcellularLocation>
        <location evidence="1">Cell membrane</location>
        <topology evidence="1">Multi-pass membrane protein</topology>
    </subcellularLocation>
</comment>
<keyword evidence="8" id="KW-1185">Reference proteome</keyword>
<dbReference type="GO" id="GO:0005886">
    <property type="term" value="C:plasma membrane"/>
    <property type="evidence" value="ECO:0007669"/>
    <property type="project" value="UniProtKB-SubCell"/>
</dbReference>
<feature type="transmembrane region" description="Helical" evidence="5">
    <location>
        <begin position="183"/>
        <end position="205"/>
    </location>
</feature>
<dbReference type="PROSITE" id="PS50850">
    <property type="entry name" value="MFS"/>
    <property type="match status" value="1"/>
</dbReference>
<feature type="transmembrane region" description="Helical" evidence="5">
    <location>
        <begin position="263"/>
        <end position="284"/>
    </location>
</feature>
<dbReference type="OrthoDB" id="8628659at2"/>
<dbReference type="Proteomes" id="UP000430146">
    <property type="component" value="Unassembled WGS sequence"/>
</dbReference>
<keyword evidence="4 5" id="KW-0472">Membrane</keyword>
<evidence type="ECO:0000256" key="3">
    <source>
        <dbReference type="ARBA" id="ARBA00022989"/>
    </source>
</evidence>
<feature type="domain" description="Major facilitator superfamily (MFS) profile" evidence="6">
    <location>
        <begin position="30"/>
        <end position="419"/>
    </location>
</feature>
<protein>
    <submittedName>
        <fullName evidence="7">Putative MFS-type transporter</fullName>
    </submittedName>
</protein>
<evidence type="ECO:0000313" key="8">
    <source>
        <dbReference type="Proteomes" id="UP000430146"/>
    </source>
</evidence>
<evidence type="ECO:0000256" key="5">
    <source>
        <dbReference type="SAM" id="Phobius"/>
    </source>
</evidence>
<feature type="transmembrane region" description="Helical" evidence="5">
    <location>
        <begin position="332"/>
        <end position="353"/>
    </location>
</feature>
<dbReference type="Pfam" id="PF07690">
    <property type="entry name" value="MFS_1"/>
    <property type="match status" value="1"/>
</dbReference>
<evidence type="ECO:0000256" key="4">
    <source>
        <dbReference type="ARBA" id="ARBA00023136"/>
    </source>
</evidence>
<reference evidence="7 8" key="1">
    <citation type="submission" date="2019-11" db="EMBL/GenBank/DDBJ databases">
        <authorList>
            <person name="Holert J."/>
        </authorList>
    </citation>
    <scope>NUCLEOTIDE SEQUENCE [LARGE SCALE GENOMIC DNA]</scope>
    <source>
        <strain evidence="7">BC8_1</strain>
    </source>
</reference>
<evidence type="ECO:0000313" key="7">
    <source>
        <dbReference type="EMBL" id="CAA0131535.1"/>
    </source>
</evidence>